<dbReference type="AlphaFoldDB" id="A0A4Q7ZAB7"/>
<dbReference type="Proteomes" id="UP000292423">
    <property type="component" value="Unassembled WGS sequence"/>
</dbReference>
<evidence type="ECO:0000313" key="3">
    <source>
        <dbReference type="Proteomes" id="UP000292423"/>
    </source>
</evidence>
<dbReference type="OrthoDB" id="7493123at2"/>
<keyword evidence="3" id="KW-1185">Reference proteome</keyword>
<feature type="signal peptide" evidence="1">
    <location>
        <begin position="1"/>
        <end position="22"/>
    </location>
</feature>
<evidence type="ECO:0000256" key="1">
    <source>
        <dbReference type="SAM" id="SignalP"/>
    </source>
</evidence>
<dbReference type="EMBL" id="SHKX01000011">
    <property type="protein sequence ID" value="RZU47021.1"/>
    <property type="molecule type" value="Genomic_DNA"/>
</dbReference>
<proteinExistence type="predicted"/>
<sequence>MHPRSFALSLLVLSLAAVNAKACSSCGCTLNSDWVSQGLDSKPGFALDLRYDFIDQTALREGNGSATAPAIPAAEEVEQRTTNRYITATLGYNPNRAWGFSVVLPYLDRSHSTIVDGDTDITTSHTRSLGDIKVMARYQGFSTDGDSGLIVGLKLPTGSRDFRFNGGPQAGTDLDRSLQPGTGSTDLIIGGFRTGSLNRDWDWYAQGLVQAPVKIRDEFRPGAVFSVNGGFRYMALTRWEPQVQVNALERRPDGGANGDAATSGGRSFYVSPGLAYTPGKKLSVYGFVQLPVVQHVTGLQLAPRWSAAVGVSTHFN</sequence>
<gene>
    <name evidence="2" type="ORF">EV700_1410</name>
</gene>
<comment type="caution">
    <text evidence="2">The sequence shown here is derived from an EMBL/GenBank/DDBJ whole genome shotgun (WGS) entry which is preliminary data.</text>
</comment>
<reference evidence="2 3" key="1">
    <citation type="submission" date="2019-02" db="EMBL/GenBank/DDBJ databases">
        <title>Genomic Encyclopedia of Type Strains, Phase IV (KMG-IV): sequencing the most valuable type-strain genomes for metagenomic binning, comparative biology and taxonomic classification.</title>
        <authorList>
            <person name="Goeker M."/>
        </authorList>
    </citation>
    <scope>NUCLEOTIDE SEQUENCE [LARGE SCALE GENOMIC DNA]</scope>
    <source>
        <strain evidence="2 3">DSM 105135</strain>
    </source>
</reference>
<feature type="chain" id="PRO_5020303109" description="Outer membrane beta-barrel porin/alpha-amylase" evidence="1">
    <location>
        <begin position="23"/>
        <end position="316"/>
    </location>
</feature>
<accession>A0A4Q7ZAB7</accession>
<evidence type="ECO:0008006" key="4">
    <source>
        <dbReference type="Google" id="ProtNLM"/>
    </source>
</evidence>
<protein>
    <recommendedName>
        <fullName evidence="4">Outer membrane beta-barrel porin/alpha-amylase</fullName>
    </recommendedName>
</protein>
<dbReference type="RefSeq" id="WP_130412155.1">
    <property type="nucleotide sequence ID" value="NZ_SHKX01000011.1"/>
</dbReference>
<organism evidence="2 3">
    <name type="scientific">Fluviicoccus keumensis</name>
    <dbReference type="NCBI Taxonomy" id="1435465"/>
    <lineage>
        <taxon>Bacteria</taxon>
        <taxon>Pseudomonadati</taxon>
        <taxon>Pseudomonadota</taxon>
        <taxon>Gammaproteobacteria</taxon>
        <taxon>Moraxellales</taxon>
        <taxon>Moraxellaceae</taxon>
        <taxon>Fluviicoccus</taxon>
    </lineage>
</organism>
<name>A0A4Q7ZAB7_9GAMM</name>
<evidence type="ECO:0000313" key="2">
    <source>
        <dbReference type="EMBL" id="RZU47021.1"/>
    </source>
</evidence>
<keyword evidence="1" id="KW-0732">Signal</keyword>